<protein>
    <submittedName>
        <fullName evidence="2">ATPase</fullName>
    </submittedName>
</protein>
<accession>A0AB37UCL9</accession>
<name>A0AB37UCL9_9CYAN</name>
<evidence type="ECO:0000259" key="1">
    <source>
        <dbReference type="Pfam" id="PF07726"/>
    </source>
</evidence>
<dbReference type="InterPro" id="IPR027417">
    <property type="entry name" value="P-loop_NTPase"/>
</dbReference>
<dbReference type="InterPro" id="IPR011703">
    <property type="entry name" value="ATPase_AAA-3"/>
</dbReference>
<dbReference type="EMBL" id="RSCK01000072">
    <property type="protein sequence ID" value="RUT05875.1"/>
    <property type="molecule type" value="Genomic_DNA"/>
</dbReference>
<dbReference type="SUPFAM" id="SSF52540">
    <property type="entry name" value="P-loop containing nucleoside triphosphate hydrolases"/>
    <property type="match status" value="1"/>
</dbReference>
<dbReference type="AlphaFoldDB" id="A0AB37UCL9"/>
<dbReference type="Gene3D" id="3.40.50.300">
    <property type="entry name" value="P-loop containing nucleotide triphosphate hydrolases"/>
    <property type="match status" value="1"/>
</dbReference>
<evidence type="ECO:0000313" key="2">
    <source>
        <dbReference type="EMBL" id="RUT05875.1"/>
    </source>
</evidence>
<feature type="domain" description="ATPase AAA-3" evidence="1">
    <location>
        <begin position="22"/>
        <end position="149"/>
    </location>
</feature>
<dbReference type="RefSeq" id="WP_106168214.1">
    <property type="nucleotide sequence ID" value="NZ_JAVKZF010000004.1"/>
</dbReference>
<gene>
    <name evidence="2" type="ORF">DSM107010_54050</name>
</gene>
<dbReference type="GO" id="GO:0005524">
    <property type="term" value="F:ATP binding"/>
    <property type="evidence" value="ECO:0007669"/>
    <property type="project" value="InterPro"/>
</dbReference>
<organism evidence="2 3">
    <name type="scientific">Chroococcidiopsis cubana SAG 39.79</name>
    <dbReference type="NCBI Taxonomy" id="388085"/>
    <lineage>
        <taxon>Bacteria</taxon>
        <taxon>Bacillati</taxon>
        <taxon>Cyanobacteriota</taxon>
        <taxon>Cyanophyceae</taxon>
        <taxon>Chroococcidiopsidales</taxon>
        <taxon>Chroococcidiopsidaceae</taxon>
        <taxon>Chroococcidiopsis</taxon>
    </lineage>
</organism>
<evidence type="ECO:0000313" key="3">
    <source>
        <dbReference type="Proteomes" id="UP000282574"/>
    </source>
</evidence>
<dbReference type="Proteomes" id="UP000282574">
    <property type="component" value="Unassembled WGS sequence"/>
</dbReference>
<sequence>MKTTELEAYLNCCIAKRLQNSIMIWGASGLGKSSIVKQVAKENNLKFRDLRLSQILPSDLRGLPVADGGCSKWLPPNFLPHDCDEGILFLDEINMAPPAVQGVAQQLILDRCVGSYTVPEGWFIWAAGNRKEDRASVFDMPAPVANRFLHLQLEPDLDSFRAYALANNFNTEILAFLSFRPELLHKQSLQPAWPSPRSWEMANTLYSAGLGITTAVGPSTAAEFKAFLDECKTIPDLSLILEGKRDIILRTTEPSVKYAIAIGLAARAADAEQAYNAFTWLNSTSATAEWMQLYAVNVFPLMKSKGQIGTLANLIHQDPSLREFLQNYQKLAGL</sequence>
<proteinExistence type="predicted"/>
<reference evidence="2 3" key="1">
    <citation type="journal article" date="2019" name="Genome Biol. Evol.">
        <title>Day and night: Metabolic profiles and evolutionary relationships of six axenic non-marine cyanobacteria.</title>
        <authorList>
            <person name="Will S.E."/>
            <person name="Henke P."/>
            <person name="Boedeker C."/>
            <person name="Huang S."/>
            <person name="Brinkmann H."/>
            <person name="Rohde M."/>
            <person name="Jarek M."/>
            <person name="Friedl T."/>
            <person name="Seufert S."/>
            <person name="Schumacher M."/>
            <person name="Overmann J."/>
            <person name="Neumann-Schaal M."/>
            <person name="Petersen J."/>
        </authorList>
    </citation>
    <scope>NUCLEOTIDE SEQUENCE [LARGE SCALE GENOMIC DNA]</scope>
    <source>
        <strain evidence="2 3">SAG 39.79</strain>
    </source>
</reference>
<dbReference type="CDD" id="cd00009">
    <property type="entry name" value="AAA"/>
    <property type="match status" value="1"/>
</dbReference>
<comment type="caution">
    <text evidence="2">The sequence shown here is derived from an EMBL/GenBank/DDBJ whole genome shotgun (WGS) entry which is preliminary data.</text>
</comment>
<keyword evidence="3" id="KW-1185">Reference proteome</keyword>
<dbReference type="Pfam" id="PF07726">
    <property type="entry name" value="AAA_3"/>
    <property type="match status" value="1"/>
</dbReference>
<dbReference type="GO" id="GO:0016887">
    <property type="term" value="F:ATP hydrolysis activity"/>
    <property type="evidence" value="ECO:0007669"/>
    <property type="project" value="InterPro"/>
</dbReference>